<proteinExistence type="predicted"/>
<name>A0A0V0YFY0_9BILA</name>
<keyword evidence="1" id="KW-1133">Transmembrane helix</keyword>
<accession>A0A0V0YFY0</accession>
<feature type="transmembrane region" description="Helical" evidence="1">
    <location>
        <begin position="18"/>
        <end position="44"/>
    </location>
</feature>
<sequence length="45" mass="5133">MSLFAIMEHPSLTILPRMLLLICACYVVVLAVSSFYAMYVCWVYA</sequence>
<organism evidence="2 3">
    <name type="scientific">Trichinella patagoniensis</name>
    <dbReference type="NCBI Taxonomy" id="990121"/>
    <lineage>
        <taxon>Eukaryota</taxon>
        <taxon>Metazoa</taxon>
        <taxon>Ecdysozoa</taxon>
        <taxon>Nematoda</taxon>
        <taxon>Enoplea</taxon>
        <taxon>Dorylaimia</taxon>
        <taxon>Trichinellida</taxon>
        <taxon>Trichinellidae</taxon>
        <taxon>Trichinella</taxon>
    </lineage>
</organism>
<dbReference type="Proteomes" id="UP000054783">
    <property type="component" value="Unassembled WGS sequence"/>
</dbReference>
<evidence type="ECO:0000313" key="2">
    <source>
        <dbReference type="EMBL" id="KRX99267.1"/>
    </source>
</evidence>
<keyword evidence="1" id="KW-0812">Transmembrane</keyword>
<comment type="caution">
    <text evidence="2">The sequence shown here is derived from an EMBL/GenBank/DDBJ whole genome shotgun (WGS) entry which is preliminary data.</text>
</comment>
<keyword evidence="1" id="KW-0472">Membrane</keyword>
<evidence type="ECO:0000256" key="1">
    <source>
        <dbReference type="SAM" id="Phobius"/>
    </source>
</evidence>
<dbReference type="EMBL" id="JYDQ01004346">
    <property type="protein sequence ID" value="KRX99267.1"/>
    <property type="molecule type" value="Genomic_DNA"/>
</dbReference>
<evidence type="ECO:0000313" key="3">
    <source>
        <dbReference type="Proteomes" id="UP000054783"/>
    </source>
</evidence>
<dbReference type="AlphaFoldDB" id="A0A0V0YFY0"/>
<protein>
    <submittedName>
        <fullName evidence="2">Uncharacterized protein</fullName>
    </submittedName>
</protein>
<keyword evidence="3" id="KW-1185">Reference proteome</keyword>
<gene>
    <name evidence="2" type="ORF">T12_8576</name>
</gene>
<reference evidence="2" key="1">
    <citation type="submission" date="2015-01" db="EMBL/GenBank/DDBJ databases">
        <title>Evolution of Trichinella species and genotypes.</title>
        <authorList>
            <person name="Korhonen P.K."/>
            <person name="Edoardo P."/>
            <person name="Giuseppe L.R."/>
            <person name="Gasser R.B."/>
        </authorList>
    </citation>
    <scope>NUCLEOTIDE SEQUENCE [LARGE SCALE GENOMIC DNA]</scope>
    <source>
        <strain evidence="2">ISS2496</strain>
    </source>
</reference>